<organism evidence="2 3">
    <name type="scientific">Meloidogyne enterolobii</name>
    <name type="common">Root-knot nematode worm</name>
    <name type="synonym">Meloidogyne mayaguensis</name>
    <dbReference type="NCBI Taxonomy" id="390850"/>
    <lineage>
        <taxon>Eukaryota</taxon>
        <taxon>Metazoa</taxon>
        <taxon>Ecdysozoa</taxon>
        <taxon>Nematoda</taxon>
        <taxon>Chromadorea</taxon>
        <taxon>Rhabditida</taxon>
        <taxon>Tylenchina</taxon>
        <taxon>Tylenchomorpha</taxon>
        <taxon>Tylenchoidea</taxon>
        <taxon>Meloidogynidae</taxon>
        <taxon>Meloidogyninae</taxon>
        <taxon>Meloidogyne</taxon>
    </lineage>
</organism>
<proteinExistence type="predicted"/>
<name>A0A6V7XVA2_MELEN</name>
<keyword evidence="1" id="KW-0732">Signal</keyword>
<feature type="chain" id="PRO_5028217755" evidence="1">
    <location>
        <begin position="24"/>
        <end position="156"/>
    </location>
</feature>
<comment type="caution">
    <text evidence="2">The sequence shown here is derived from an EMBL/GenBank/DDBJ whole genome shotgun (WGS) entry which is preliminary data.</text>
</comment>
<evidence type="ECO:0000256" key="1">
    <source>
        <dbReference type="SAM" id="SignalP"/>
    </source>
</evidence>
<evidence type="ECO:0000313" key="3">
    <source>
        <dbReference type="Proteomes" id="UP000580250"/>
    </source>
</evidence>
<sequence>MSNRSFRKIILILALISIVITKGEKPPTVAECNKVWNSNAEYIRDECSCMQDLAKCKSILVKDLRCEKDTLVDYYKNLSDSCDVILEDCSTSHIDSCLYEMCECFTTFINCMNQNKCTPVQAKSVRSKSILLTILTSRVGRDRDPGRDRAGLSRFF</sequence>
<dbReference type="Proteomes" id="UP000580250">
    <property type="component" value="Unassembled WGS sequence"/>
</dbReference>
<gene>
    <name evidence="2" type="ORF">MENT_LOCUS56970</name>
</gene>
<dbReference type="AlphaFoldDB" id="A0A6V7XVA2"/>
<evidence type="ECO:0000313" key="2">
    <source>
        <dbReference type="EMBL" id="CAD2203290.1"/>
    </source>
</evidence>
<protein>
    <submittedName>
        <fullName evidence="2">Uncharacterized protein</fullName>
    </submittedName>
</protein>
<dbReference type="EMBL" id="CAJEWN010002361">
    <property type="protein sequence ID" value="CAD2203290.1"/>
    <property type="molecule type" value="Genomic_DNA"/>
</dbReference>
<accession>A0A6V7XVA2</accession>
<reference evidence="2 3" key="1">
    <citation type="submission" date="2020-08" db="EMBL/GenBank/DDBJ databases">
        <authorList>
            <person name="Koutsovoulos G."/>
            <person name="Danchin GJ E."/>
        </authorList>
    </citation>
    <scope>NUCLEOTIDE SEQUENCE [LARGE SCALE GENOMIC DNA]</scope>
</reference>
<feature type="signal peptide" evidence="1">
    <location>
        <begin position="1"/>
        <end position="23"/>
    </location>
</feature>